<evidence type="ECO:0000313" key="3">
    <source>
        <dbReference type="Proteomes" id="UP000473571"/>
    </source>
</evidence>
<gene>
    <name evidence="2" type="ORF">F7R13_33800</name>
</gene>
<dbReference type="InterPro" id="IPR023213">
    <property type="entry name" value="CAT-like_dom_sf"/>
</dbReference>
<evidence type="ECO:0000259" key="1">
    <source>
        <dbReference type="Pfam" id="PF00668"/>
    </source>
</evidence>
<dbReference type="InterPro" id="IPR001242">
    <property type="entry name" value="Condensation_dom"/>
</dbReference>
<dbReference type="RefSeq" id="WP_249043759.1">
    <property type="nucleotide sequence ID" value="NZ_VZOL01001116.1"/>
</dbReference>
<dbReference type="PANTHER" id="PTHR45398:SF1">
    <property type="entry name" value="ENZYME, PUTATIVE (JCVI)-RELATED"/>
    <property type="match status" value="1"/>
</dbReference>
<sequence length="375" mass="41340">IAHRGGGATPGDFPLAQAAGLTQAAIERAPLDWRTIDDVYPLSPMQQGILFHALFAPGHASYVNQLVATATALDADRLAAAFAASVARHDILRTSVMPDEAAPLQCVHRHARMPVEQLDWRTRGDTLDADFDAWLAADRTRGFDWREPPLMRLTLIRVADDAWRVVWTRHHVLLDGWSTARLLADVLRDYRDPDAVSPFERRPALRYRDFIAWLGTRDRAADERFWTARLARLDAPTLIAERVADRAQAEMLAWRATIDTAATTRVAQTARALKLTVNTLVQGAWALALQRMTHQPAIAFGATVAGRPDALADVDSVLGLFINTLPVITAPAPHQRASDWLQALQRDNAAAAEHAHTPLADIQRWARGAGGALFD</sequence>
<feature type="non-terminal residue" evidence="2">
    <location>
        <position position="375"/>
    </location>
</feature>
<dbReference type="AlphaFoldDB" id="A0A6L3N8E3"/>
<dbReference type="Gene3D" id="3.30.559.10">
    <property type="entry name" value="Chloramphenicol acetyltransferase-like domain"/>
    <property type="match status" value="1"/>
</dbReference>
<protein>
    <submittedName>
        <fullName evidence="2">Non-ribosomal peptide synthetase</fullName>
    </submittedName>
</protein>
<comment type="caution">
    <text evidence="2">The sequence shown here is derived from an EMBL/GenBank/DDBJ whole genome shotgun (WGS) entry which is preliminary data.</text>
</comment>
<feature type="domain" description="Condensation" evidence="1">
    <location>
        <begin position="37"/>
        <end position="365"/>
    </location>
</feature>
<dbReference type="Pfam" id="PF00668">
    <property type="entry name" value="Condensation"/>
    <property type="match status" value="1"/>
</dbReference>
<organism evidence="2 3">
    <name type="scientific">Burkholderia territorii</name>
    <dbReference type="NCBI Taxonomy" id="1503055"/>
    <lineage>
        <taxon>Bacteria</taxon>
        <taxon>Pseudomonadati</taxon>
        <taxon>Pseudomonadota</taxon>
        <taxon>Betaproteobacteria</taxon>
        <taxon>Burkholderiales</taxon>
        <taxon>Burkholderiaceae</taxon>
        <taxon>Burkholderia</taxon>
        <taxon>Burkholderia cepacia complex</taxon>
    </lineage>
</organism>
<feature type="non-terminal residue" evidence="2">
    <location>
        <position position="1"/>
    </location>
</feature>
<dbReference type="Gene3D" id="3.30.559.30">
    <property type="entry name" value="Nonribosomal peptide synthetase, condensation domain"/>
    <property type="match status" value="1"/>
</dbReference>
<dbReference type="EMBL" id="VZOL01001116">
    <property type="protein sequence ID" value="KAB0642229.1"/>
    <property type="molecule type" value="Genomic_DNA"/>
</dbReference>
<reference evidence="2 3" key="1">
    <citation type="submission" date="2019-09" db="EMBL/GenBank/DDBJ databases">
        <title>Draft genome sequences of 48 bacterial type strains from the CCUG.</title>
        <authorList>
            <person name="Tunovic T."/>
            <person name="Pineiro-Iglesias B."/>
            <person name="Unosson C."/>
            <person name="Inganas E."/>
            <person name="Ohlen M."/>
            <person name="Cardew S."/>
            <person name="Jensie-Markopoulos S."/>
            <person name="Salva-Serra F."/>
            <person name="Jaen-Luchoro D."/>
            <person name="Karlsson R."/>
            <person name="Svensson-Stadler L."/>
            <person name="Chun J."/>
            <person name="Moore E."/>
        </authorList>
    </citation>
    <scope>NUCLEOTIDE SEQUENCE [LARGE SCALE GENOMIC DNA]</scope>
    <source>
        <strain evidence="2 3">CCUG 65687</strain>
    </source>
</reference>
<dbReference type="SUPFAM" id="SSF52777">
    <property type="entry name" value="CoA-dependent acyltransferases"/>
    <property type="match status" value="2"/>
</dbReference>
<accession>A0A6L3N8E3</accession>
<evidence type="ECO:0000313" key="2">
    <source>
        <dbReference type="EMBL" id="KAB0642229.1"/>
    </source>
</evidence>
<dbReference type="Proteomes" id="UP000473571">
    <property type="component" value="Unassembled WGS sequence"/>
</dbReference>
<name>A0A6L3N8E3_9BURK</name>
<dbReference type="PANTHER" id="PTHR45398">
    <property type="match status" value="1"/>
</dbReference>
<proteinExistence type="predicted"/>
<dbReference type="GO" id="GO:0003824">
    <property type="term" value="F:catalytic activity"/>
    <property type="evidence" value="ECO:0007669"/>
    <property type="project" value="InterPro"/>
</dbReference>